<dbReference type="SUPFAM" id="SSF52467">
    <property type="entry name" value="DHS-like NAD/FAD-binding domain"/>
    <property type="match status" value="1"/>
</dbReference>
<protein>
    <submittedName>
        <fullName evidence="2">SIR2 family protein</fullName>
    </submittedName>
</protein>
<dbReference type="AlphaFoldDB" id="A0AAW6VTM2"/>
<gene>
    <name evidence="2" type="ORF">PT520_11045</name>
</gene>
<reference evidence="2" key="2">
    <citation type="submission" date="2023-02" db="EMBL/GenBank/DDBJ databases">
        <authorList>
            <person name="Concha-Toloza M."/>
            <person name="Lopez-Cantillo M."/>
            <person name="Molina-Mora J."/>
            <person name="Collado L."/>
        </authorList>
    </citation>
    <scope>NUCLEOTIDE SEQUENCE</scope>
    <source>
        <strain evidence="2">FR1p273A</strain>
    </source>
</reference>
<evidence type="ECO:0000313" key="2">
    <source>
        <dbReference type="EMBL" id="MDK2063058.1"/>
    </source>
</evidence>
<dbReference type="Gene3D" id="3.40.50.300">
    <property type="entry name" value="P-loop containing nucleotide triphosphate hydrolases"/>
    <property type="match status" value="1"/>
</dbReference>
<evidence type="ECO:0000313" key="3">
    <source>
        <dbReference type="Proteomes" id="UP001237843"/>
    </source>
</evidence>
<dbReference type="InterPro" id="IPR002182">
    <property type="entry name" value="NB-ARC"/>
</dbReference>
<dbReference type="Pfam" id="PF13289">
    <property type="entry name" value="SIR2_2"/>
    <property type="match status" value="1"/>
</dbReference>
<dbReference type="InterPro" id="IPR029035">
    <property type="entry name" value="DHS-like_NAD/FAD-binding_dom"/>
</dbReference>
<name>A0AAW6VTM2_9BACT</name>
<dbReference type="GO" id="GO:0043531">
    <property type="term" value="F:ADP binding"/>
    <property type="evidence" value="ECO:0007669"/>
    <property type="project" value="InterPro"/>
</dbReference>
<dbReference type="SUPFAM" id="SSF52540">
    <property type="entry name" value="P-loop containing nucleoside triphosphate hydrolases"/>
    <property type="match status" value="1"/>
</dbReference>
<reference evidence="2" key="1">
    <citation type="journal article" date="2023" name="Antibiotics">
        <title>Genomic Characterization of Antibiotic-Resistant Campylobacterales Isolated from Chilean Poultry Meat.</title>
        <authorList>
            <person name="Concha-Toloza M."/>
            <person name="Lopez-Cantillo M."/>
            <person name="Molina-Mora J.A."/>
            <person name="Collado L."/>
        </authorList>
    </citation>
    <scope>NUCLEOTIDE SEQUENCE</scope>
    <source>
        <strain evidence="2">FR1p273A</strain>
    </source>
</reference>
<evidence type="ECO:0000259" key="1">
    <source>
        <dbReference type="Pfam" id="PF00931"/>
    </source>
</evidence>
<dbReference type="Proteomes" id="UP001237843">
    <property type="component" value="Unassembled WGS sequence"/>
</dbReference>
<dbReference type="Pfam" id="PF00931">
    <property type="entry name" value="NB-ARC"/>
    <property type="match status" value="1"/>
</dbReference>
<dbReference type="EMBL" id="JAQTJH010000016">
    <property type="protein sequence ID" value="MDK2063058.1"/>
    <property type="molecule type" value="Genomic_DNA"/>
</dbReference>
<dbReference type="InterPro" id="IPR027417">
    <property type="entry name" value="P-loop_NTPase"/>
</dbReference>
<organism evidence="2 3">
    <name type="scientific">Aliarcobacter butzleri</name>
    <dbReference type="NCBI Taxonomy" id="28197"/>
    <lineage>
        <taxon>Bacteria</taxon>
        <taxon>Pseudomonadati</taxon>
        <taxon>Campylobacterota</taxon>
        <taxon>Epsilonproteobacteria</taxon>
        <taxon>Campylobacterales</taxon>
        <taxon>Arcobacteraceae</taxon>
        <taxon>Aliarcobacter</taxon>
    </lineage>
</organism>
<accession>A0AAW6VTM2</accession>
<comment type="caution">
    <text evidence="2">The sequence shown here is derived from an EMBL/GenBank/DDBJ whole genome shotgun (WGS) entry which is preliminary data.</text>
</comment>
<proteinExistence type="predicted"/>
<sequence length="968" mass="112772">MDIEVPNRLAEAIRRDKLIIFAGAGLSIDNGLPTWNKIIEDFLNNDANDIKNADILVQNLKTKLMDPLEILEKIKGEKALILEHFENSLIIDGLVSKTHKILASITKKFITTNFDKLIESNTQTKNIITFDSKYNLQKIGKKKDFVIKLHGDISKPDSCIIFKEQYDELYKNEEQLATFKLKSLLSDYTFLFIGFSFTDAYVNDLFNYMTELLDGLGPKHYMLSASDKKINNIENINIQDYNNMDIFLEKLANIRANRKKDKDKDEDEDIKPKHETTIEITDEDFIFDDDGSDIAPNVTNWVGRKKELDLLKQDFFKVIFITGIGGEGKSALASHYLNEANNFEIVDWRDFKEEDHKFQMKIISMILTISSDTKVQKLVGLTNDKLINLFFNKLKKRKALFVLDNVDSYIDYEKCEPIGNIGALFKAALKHEHNSKFIFTCRPFIMHSGVDFYHLKLTGLTKEATLEYFNKGNTNIKRERLPALAEKAYTLTNGHALWLSLILAQSNKGEEALKAFLNSIELGEKNIDINHSAYLSKKMLGSIWEMLETNEKTILRVLAEAVYSESIDNYSNVVKKEMNYQKFGKALKTLNSLNLIIYKRNTDYIELHPLVKEFIKSNYLLADRKKYISMIIQYYDGFAVLLKNKLSYKSKYDDFTHFTKKAELYINAGDSQRVIDTLLSINDSMVSAGYTEELLRVTKLFFNLIKWEINKIEQYHNFNDLFRSSVKNFAEFGDRDYALELISKYGKIIESKSDDYLLICEIKSYIYWLNQEFDKSIDICEEALYLIKRAEQDDKYDIRHTYHLILRDTRVTENIDKALEFFLSTHTLNDLISNDSDLNNINGVTYGNVGRCLLLKDDYQNSLICNFKSFYSLYCFTKYQRKINLGYAALWIAEVLIKQEEYEKAYYFLAFSKDCWYEHAPVLYNQNLESFDIIESDDVKARIPKDFWKIDKYCTELIEESLNIKFKQ</sequence>
<dbReference type="RefSeq" id="WP_284075084.1">
    <property type="nucleotide sequence ID" value="NZ_JAQTJH010000016.1"/>
</dbReference>
<dbReference type="Gene3D" id="3.40.50.1220">
    <property type="entry name" value="TPP-binding domain"/>
    <property type="match status" value="1"/>
</dbReference>
<feature type="domain" description="NB-ARC" evidence="1">
    <location>
        <begin position="310"/>
        <end position="444"/>
    </location>
</feature>